<evidence type="ECO:0000313" key="2">
    <source>
        <dbReference type="EMBL" id="SDZ94574.1"/>
    </source>
</evidence>
<dbReference type="OrthoDB" id="345639at2"/>
<name>A0A1H3X7G8_9GAMM</name>
<reference evidence="2 3" key="1">
    <citation type="submission" date="2016-10" db="EMBL/GenBank/DDBJ databases">
        <authorList>
            <person name="de Groot N.N."/>
        </authorList>
    </citation>
    <scope>NUCLEOTIDE SEQUENCE [LARGE SCALE GENOMIC DNA]</scope>
    <source>
        <strain evidence="2 3">DSM 21228</strain>
    </source>
</reference>
<dbReference type="AlphaFoldDB" id="A0A1H3X7G8"/>
<protein>
    <submittedName>
        <fullName evidence="2">ChrR Cupin-like domain-containing protein</fullName>
    </submittedName>
</protein>
<sequence>MNSNDDNNVMTDALDADVAALLAEHHASATVPAALKLRMRTAVLEKVAAESACLTPGFQTIRAAEGEWLQAVPGAAIKILHQSADSPVVTYLARLEPGFEMPGHPHPYDEECIMLEGEMWLGDLHLKAGDYHFAAKGVLHGKLRTETGALVFQKGVLPV</sequence>
<dbReference type="RefSeq" id="WP_093065240.1">
    <property type="nucleotide sequence ID" value="NZ_FNQP01000003.1"/>
</dbReference>
<dbReference type="InterPro" id="IPR014710">
    <property type="entry name" value="RmlC-like_jellyroll"/>
</dbReference>
<accession>A0A1H3X7G8</accession>
<dbReference type="Proteomes" id="UP000199397">
    <property type="component" value="Unassembled WGS sequence"/>
</dbReference>
<feature type="domain" description="ChrR-like cupin" evidence="1">
    <location>
        <begin position="60"/>
        <end position="154"/>
    </location>
</feature>
<dbReference type="EMBL" id="FNQP01000003">
    <property type="protein sequence ID" value="SDZ94574.1"/>
    <property type="molecule type" value="Genomic_DNA"/>
</dbReference>
<dbReference type="SUPFAM" id="SSF51182">
    <property type="entry name" value="RmlC-like cupins"/>
    <property type="match status" value="1"/>
</dbReference>
<evidence type="ECO:0000313" key="3">
    <source>
        <dbReference type="Proteomes" id="UP000199397"/>
    </source>
</evidence>
<dbReference type="STRING" id="525918.SAMN05660964_00587"/>
<dbReference type="InterPro" id="IPR025979">
    <property type="entry name" value="ChrR-like_cupin_dom"/>
</dbReference>
<evidence type="ECO:0000259" key="1">
    <source>
        <dbReference type="Pfam" id="PF12973"/>
    </source>
</evidence>
<keyword evidence="3" id="KW-1185">Reference proteome</keyword>
<dbReference type="InterPro" id="IPR011051">
    <property type="entry name" value="RmlC_Cupin_sf"/>
</dbReference>
<proteinExistence type="predicted"/>
<dbReference type="Pfam" id="PF12973">
    <property type="entry name" value="Cupin_7"/>
    <property type="match status" value="1"/>
</dbReference>
<dbReference type="Gene3D" id="2.60.120.10">
    <property type="entry name" value="Jelly Rolls"/>
    <property type="match status" value="1"/>
</dbReference>
<gene>
    <name evidence="2" type="ORF">SAMN05660964_00587</name>
</gene>
<organism evidence="2 3">
    <name type="scientific">Thiothrix caldifontis</name>
    <dbReference type="NCBI Taxonomy" id="525918"/>
    <lineage>
        <taxon>Bacteria</taxon>
        <taxon>Pseudomonadati</taxon>
        <taxon>Pseudomonadota</taxon>
        <taxon>Gammaproteobacteria</taxon>
        <taxon>Thiotrichales</taxon>
        <taxon>Thiotrichaceae</taxon>
        <taxon>Thiothrix</taxon>
    </lineage>
</organism>